<dbReference type="Proteomes" id="UP000294927">
    <property type="component" value="Unassembled WGS sequence"/>
</dbReference>
<evidence type="ECO:0000259" key="3">
    <source>
        <dbReference type="Pfam" id="PF01408"/>
    </source>
</evidence>
<keyword evidence="6" id="KW-1185">Reference proteome</keyword>
<dbReference type="EMBL" id="SOCP01000003">
    <property type="protein sequence ID" value="TDV54945.1"/>
    <property type="molecule type" value="Genomic_DNA"/>
</dbReference>
<feature type="domain" description="GFO/IDH/MocA-like oxidoreductase" evidence="4">
    <location>
        <begin position="132"/>
        <end position="247"/>
    </location>
</feature>
<accession>A0A4R7VYU8</accession>
<dbReference type="InterPro" id="IPR050984">
    <property type="entry name" value="Gfo/Idh/MocA_domain"/>
</dbReference>
<dbReference type="AlphaFoldDB" id="A0A4R7VYU8"/>
<dbReference type="SUPFAM" id="SSF55347">
    <property type="entry name" value="Glyceraldehyde-3-phosphate dehydrogenase-like, C-terminal domain"/>
    <property type="match status" value="1"/>
</dbReference>
<dbReference type="SUPFAM" id="SSF51735">
    <property type="entry name" value="NAD(P)-binding Rossmann-fold domains"/>
    <property type="match status" value="1"/>
</dbReference>
<evidence type="ECO:0000313" key="6">
    <source>
        <dbReference type="Proteomes" id="UP000294927"/>
    </source>
</evidence>
<dbReference type="Pfam" id="PF22725">
    <property type="entry name" value="GFO_IDH_MocA_C3"/>
    <property type="match status" value="1"/>
</dbReference>
<dbReference type="RefSeq" id="WP_133902069.1">
    <property type="nucleotide sequence ID" value="NZ_SOCP01000003.1"/>
</dbReference>
<evidence type="ECO:0000256" key="2">
    <source>
        <dbReference type="ARBA" id="ARBA00023002"/>
    </source>
</evidence>
<dbReference type="OrthoDB" id="9815825at2"/>
<gene>
    <name evidence="5" type="ORF">CLV71_103186</name>
</gene>
<dbReference type="InterPro" id="IPR000683">
    <property type="entry name" value="Gfo/Idh/MocA-like_OxRdtase_N"/>
</dbReference>
<proteinExistence type="inferred from homology"/>
<dbReference type="Gene3D" id="3.30.360.10">
    <property type="entry name" value="Dihydrodipicolinate Reductase, domain 2"/>
    <property type="match status" value="1"/>
</dbReference>
<comment type="similarity">
    <text evidence="1">Belongs to the Gfo/Idh/MocA family.</text>
</comment>
<organism evidence="5 6">
    <name type="scientific">Actinophytocola oryzae</name>
    <dbReference type="NCBI Taxonomy" id="502181"/>
    <lineage>
        <taxon>Bacteria</taxon>
        <taxon>Bacillati</taxon>
        <taxon>Actinomycetota</taxon>
        <taxon>Actinomycetes</taxon>
        <taxon>Pseudonocardiales</taxon>
        <taxon>Pseudonocardiaceae</taxon>
    </lineage>
</organism>
<dbReference type="InterPro" id="IPR055170">
    <property type="entry name" value="GFO_IDH_MocA-like_dom"/>
</dbReference>
<dbReference type="GO" id="GO:0016491">
    <property type="term" value="F:oxidoreductase activity"/>
    <property type="evidence" value="ECO:0007669"/>
    <property type="project" value="UniProtKB-KW"/>
</dbReference>
<evidence type="ECO:0000313" key="5">
    <source>
        <dbReference type="EMBL" id="TDV54945.1"/>
    </source>
</evidence>
<dbReference type="Pfam" id="PF01408">
    <property type="entry name" value="GFO_IDH_MocA"/>
    <property type="match status" value="1"/>
</dbReference>
<dbReference type="InterPro" id="IPR036291">
    <property type="entry name" value="NAD(P)-bd_dom_sf"/>
</dbReference>
<keyword evidence="2" id="KW-0560">Oxidoreductase</keyword>
<dbReference type="Gene3D" id="3.40.50.720">
    <property type="entry name" value="NAD(P)-binding Rossmann-like Domain"/>
    <property type="match status" value="1"/>
</dbReference>
<feature type="domain" description="Gfo/Idh/MocA-like oxidoreductase N-terminal" evidence="3">
    <location>
        <begin position="4"/>
        <end position="121"/>
    </location>
</feature>
<sequence length="323" mass="34129">MMALRFGILGTAGIARRRMLPALRAADGVEPVAVASRRLDTASGAADEFGLVAVEGYQALLDRDDIDAVYIPLPTGLHAQWIEAALAAGKHVLCEKALVPDLATAEKLVEQARAAGLLLMESFMFLHHSQHAAVRAMIADGVIGEPRVFTSAFGIPPRPDGDVRYAADLAGGALLDVGVYPIRAARLFLGPDLTVAGSVLRTDPKYGVDVAGSALLSTSDGFTAELSFGFEHAFRSMYALWGTKGRLSLPLAFTPPDDHVPVVRIEDENGVREVPLAADRQFVNIAAAFARTVREGGDFAAHGDDILAQAALVSAVRAPSLPD</sequence>
<dbReference type="PANTHER" id="PTHR22604:SF105">
    <property type="entry name" value="TRANS-1,2-DIHYDROBENZENE-1,2-DIOL DEHYDROGENASE"/>
    <property type="match status" value="1"/>
</dbReference>
<dbReference type="GO" id="GO:0000166">
    <property type="term" value="F:nucleotide binding"/>
    <property type="evidence" value="ECO:0007669"/>
    <property type="project" value="InterPro"/>
</dbReference>
<name>A0A4R7VYU8_9PSEU</name>
<dbReference type="PANTHER" id="PTHR22604">
    <property type="entry name" value="OXIDOREDUCTASES"/>
    <property type="match status" value="1"/>
</dbReference>
<evidence type="ECO:0000256" key="1">
    <source>
        <dbReference type="ARBA" id="ARBA00010928"/>
    </source>
</evidence>
<reference evidence="5 6" key="1">
    <citation type="submission" date="2019-03" db="EMBL/GenBank/DDBJ databases">
        <title>Genomic Encyclopedia of Archaeal and Bacterial Type Strains, Phase II (KMG-II): from individual species to whole genera.</title>
        <authorList>
            <person name="Goeker M."/>
        </authorList>
    </citation>
    <scope>NUCLEOTIDE SEQUENCE [LARGE SCALE GENOMIC DNA]</scope>
    <source>
        <strain evidence="5 6">DSM 45499</strain>
    </source>
</reference>
<comment type="caution">
    <text evidence="5">The sequence shown here is derived from an EMBL/GenBank/DDBJ whole genome shotgun (WGS) entry which is preliminary data.</text>
</comment>
<evidence type="ECO:0000259" key="4">
    <source>
        <dbReference type="Pfam" id="PF22725"/>
    </source>
</evidence>
<protein>
    <submittedName>
        <fullName evidence="5">Putative dehydrogenase</fullName>
    </submittedName>
</protein>